<dbReference type="AlphaFoldDB" id="A0AA35T6P8"/>
<proteinExistence type="predicted"/>
<keyword evidence="1" id="KW-0732">Signal</keyword>
<sequence>MQTFNRTILILGVALIAALISSMAFAVSPVGNPVLYFNPVETRQDKGDNAWRNAGTAGGQLEKGRGKPVLEQGAIEIPAIGIKSDNAAWYTATQSNTVFANEEDDKDAPIIHLQDFTIGLLMRINGPLFMEEHQVFGIQTQPWGPIKDGAAVGAAERSDC</sequence>
<gene>
    <name evidence="2" type="ORF">GBAR_LOCUS23302</name>
</gene>
<dbReference type="Proteomes" id="UP001174909">
    <property type="component" value="Unassembled WGS sequence"/>
</dbReference>
<dbReference type="EMBL" id="CASHTH010003229">
    <property type="protein sequence ID" value="CAI8041973.1"/>
    <property type="molecule type" value="Genomic_DNA"/>
</dbReference>
<evidence type="ECO:0000313" key="3">
    <source>
        <dbReference type="Proteomes" id="UP001174909"/>
    </source>
</evidence>
<evidence type="ECO:0000256" key="1">
    <source>
        <dbReference type="SAM" id="SignalP"/>
    </source>
</evidence>
<name>A0AA35T6P8_GEOBA</name>
<feature type="chain" id="PRO_5041448526" evidence="1">
    <location>
        <begin position="27"/>
        <end position="160"/>
    </location>
</feature>
<evidence type="ECO:0000313" key="2">
    <source>
        <dbReference type="EMBL" id="CAI8041973.1"/>
    </source>
</evidence>
<comment type="caution">
    <text evidence="2">The sequence shown here is derived from an EMBL/GenBank/DDBJ whole genome shotgun (WGS) entry which is preliminary data.</text>
</comment>
<reference evidence="2" key="1">
    <citation type="submission" date="2023-03" db="EMBL/GenBank/DDBJ databases">
        <authorList>
            <person name="Steffen K."/>
            <person name="Cardenas P."/>
        </authorList>
    </citation>
    <scope>NUCLEOTIDE SEQUENCE</scope>
</reference>
<organism evidence="2 3">
    <name type="scientific">Geodia barretti</name>
    <name type="common">Barrett's horny sponge</name>
    <dbReference type="NCBI Taxonomy" id="519541"/>
    <lineage>
        <taxon>Eukaryota</taxon>
        <taxon>Metazoa</taxon>
        <taxon>Porifera</taxon>
        <taxon>Demospongiae</taxon>
        <taxon>Heteroscleromorpha</taxon>
        <taxon>Tetractinellida</taxon>
        <taxon>Astrophorina</taxon>
        <taxon>Geodiidae</taxon>
        <taxon>Geodia</taxon>
    </lineage>
</organism>
<accession>A0AA35T6P8</accession>
<feature type="signal peptide" evidence="1">
    <location>
        <begin position="1"/>
        <end position="26"/>
    </location>
</feature>
<keyword evidence="3" id="KW-1185">Reference proteome</keyword>
<protein>
    <submittedName>
        <fullName evidence="2">Uncharacterized protein</fullName>
    </submittedName>
</protein>